<evidence type="ECO:0000256" key="2">
    <source>
        <dbReference type="ARBA" id="ARBA00022598"/>
    </source>
</evidence>
<dbReference type="Pfam" id="PF02682">
    <property type="entry name" value="CT_C_D"/>
    <property type="match status" value="1"/>
</dbReference>
<dbReference type="PROSITE" id="PS00188">
    <property type="entry name" value="BIOTIN"/>
    <property type="match status" value="1"/>
</dbReference>
<dbReference type="SUPFAM" id="SSF52440">
    <property type="entry name" value="PreATP-grasp domain"/>
    <property type="match status" value="1"/>
</dbReference>
<dbReference type="Gene3D" id="3.30.470.20">
    <property type="entry name" value="ATP-grasp fold, B domain"/>
    <property type="match status" value="1"/>
</dbReference>
<evidence type="ECO:0000256" key="1">
    <source>
        <dbReference type="ARBA" id="ARBA00001953"/>
    </source>
</evidence>
<feature type="domain" description="ATP-grasp" evidence="10">
    <location>
        <begin position="123"/>
        <end position="321"/>
    </location>
</feature>
<keyword evidence="13" id="KW-1185">Reference proteome</keyword>
<dbReference type="Pfam" id="PF00364">
    <property type="entry name" value="Biotin_lipoyl"/>
    <property type="match status" value="1"/>
</dbReference>
<dbReference type="InterPro" id="IPR005482">
    <property type="entry name" value="Biotin_COase_C"/>
</dbReference>
<feature type="domain" description="Biotin carboxylation" evidence="11">
    <location>
        <begin position="6"/>
        <end position="461"/>
    </location>
</feature>
<evidence type="ECO:0000256" key="7">
    <source>
        <dbReference type="PROSITE-ProRule" id="PRU00409"/>
    </source>
</evidence>
<dbReference type="CDD" id="cd06850">
    <property type="entry name" value="biotinyl_domain"/>
    <property type="match status" value="1"/>
</dbReference>
<dbReference type="InterPro" id="IPR050856">
    <property type="entry name" value="Biotin_carboxylase_complex"/>
</dbReference>
<dbReference type="Pfam" id="PF02786">
    <property type="entry name" value="CPSase_L_D2"/>
    <property type="match status" value="1"/>
</dbReference>
<evidence type="ECO:0000256" key="5">
    <source>
        <dbReference type="ARBA" id="ARBA00022840"/>
    </source>
</evidence>
<feature type="region of interest" description="Disordered" evidence="8">
    <location>
        <begin position="1173"/>
        <end position="1192"/>
    </location>
</feature>
<dbReference type="PROSITE" id="PS50968">
    <property type="entry name" value="BIOTINYL_LIPOYL"/>
    <property type="match status" value="1"/>
</dbReference>
<dbReference type="SUPFAM" id="SSF160467">
    <property type="entry name" value="PH0987 N-terminal domain-like"/>
    <property type="match status" value="1"/>
</dbReference>
<evidence type="ECO:0000259" key="10">
    <source>
        <dbReference type="PROSITE" id="PS50975"/>
    </source>
</evidence>
<dbReference type="InterPro" id="IPR014084">
    <property type="entry name" value="Urea_COase"/>
</dbReference>
<dbReference type="SMART" id="SM00878">
    <property type="entry name" value="Biotin_carb_C"/>
    <property type="match status" value="1"/>
</dbReference>
<dbReference type="GO" id="GO:0016787">
    <property type="term" value="F:hydrolase activity"/>
    <property type="evidence" value="ECO:0007669"/>
    <property type="project" value="UniProtKB-KW"/>
</dbReference>
<accession>A0ABQ7GK41</accession>
<evidence type="ECO:0000256" key="4">
    <source>
        <dbReference type="ARBA" id="ARBA00022801"/>
    </source>
</evidence>
<evidence type="ECO:0000313" key="13">
    <source>
        <dbReference type="Proteomes" id="UP000815325"/>
    </source>
</evidence>
<dbReference type="InterPro" id="IPR003833">
    <property type="entry name" value="CT_C_D"/>
</dbReference>
<dbReference type="Gene3D" id="2.40.100.10">
    <property type="entry name" value="Cyclophilin-like"/>
    <property type="match status" value="2"/>
</dbReference>
<sequence length="1273" mass="136728">MPSVVAEPLVLVCNRGEIARRVLRTCAKLGVKSLSVYTKPDALAPHAREATFSVCLGDNPREYTNKEKLLQIIREYGVSAVHPGYGFLSENEEFCEAVTAAGVEWLGPTAKTMHDFALKHVARGLAENAGVPVLSGSPLLSTAAEATTAAAKVGYPVLLKATGGGGGMGIYICRDQKDVEANFETSQKQGQAFFGNDGVFLERYIEEAHHVEVQIFGDGEGGCVHLGERECSIQRRHQKVLEETPSPLVDSGLRSRLTEAAVSLGRSCCYRSAGTVEFLVDGTTKDFFFLEVNARLQVEHGITEMVHGCVDIVEMQLRLQIPGLAPAGGVSEILKTLGGIESTGHAIEVRINGEDPARDFQPTPGDLGLVEFPAQSQELGVRVDSWVETGTRVSPHYDSLLAKLMVWAPTRQEAVQKMAMALKATKLQGTPNNLQLLKAVVDDSRFKAGDTTTKFLQGLVFQPRVVEVLAPGTQSSIQDWPGRTGLWHVGVPPSGPMDSLAHRMANALVGNKEDAAGLEFSVVGPTLRFHAHTLIALTGAQCGGATLDGQPVGWWQSIQVSAGQVLALGAVNSGHGLRGYLAVAGGIDVPLYLGSRSTFPSGKFGGYQGRYLRMGDSLPLADPREGAIRYAPLLLPPGCCPAPPTPCAGSPAGGAVQWEVGVLPGPHADPDYVQTEFMEGTFYTQPYSVHYSSNRLGVRLEGPKPVWVRNDGGDGGTHPSNVHDHVYAIGAINFTGDHPVVLTVDGPSLGGFVCPATIISTELWKVGQMRPGDSVLFKKLDLAEAHMQLLATDAKLAAIRSIAQGEQGACTPSDVLKHVARAEATVRNGAAAVGAAAAMPPSRPLIHKSPATETHPGVEFRLAGDRYIQVEYGPMELDLALRVRVHCLEEALKQAKVPGLLETSPGVRSCMIEYDMRVLHPARLLELLLSLDATLPQPHDMTLPSRIIKLPMAFDDKWTHGAIAKYMKSIRPEAPYLPSNIEYIAKNNLLDGGKDEVKDVLFSASYLVLGLGDVYLGAPCAVPMDPRHRIVTTKYNPARTFTEEGTVGIGGSYMCIYPMDSPGGYQLVGRTLPIWNTFGRAGPFSPSKPWLLQYFDQVQFYRVSEEELEALREQFSLGRHELNVTPAVFDVAAYTARCDLVKDEVQALKAKQRAGMDIQLAAEEASLARLAATKAESPANGPMSTDDEEDDSVWDTRPGCCKVMAMFTANVWDVCVKVGTRVAAGDVLVVLEAMKMETPIISPKAGTVVAVKAQQSKLAGAGTLLVVVQEDGC</sequence>
<dbReference type="InterPro" id="IPR005481">
    <property type="entry name" value="BC-like_N"/>
</dbReference>
<gene>
    <name evidence="12" type="ORF">DUNSADRAFT_8043</name>
</gene>
<evidence type="ECO:0000259" key="9">
    <source>
        <dbReference type="PROSITE" id="PS50968"/>
    </source>
</evidence>
<dbReference type="NCBIfam" id="TIGR00724">
    <property type="entry name" value="urea_amlyse_rel"/>
    <property type="match status" value="1"/>
</dbReference>
<dbReference type="InterPro" id="IPR011054">
    <property type="entry name" value="Rudment_hybrid_motif"/>
</dbReference>
<proteinExistence type="predicted"/>
<evidence type="ECO:0000256" key="6">
    <source>
        <dbReference type="ARBA" id="ARBA00023267"/>
    </source>
</evidence>
<keyword evidence="3 7" id="KW-0547">Nucleotide-binding</keyword>
<dbReference type="Pfam" id="PF02626">
    <property type="entry name" value="CT_A_B"/>
    <property type="match status" value="1"/>
</dbReference>
<dbReference type="PROSITE" id="PS50975">
    <property type="entry name" value="ATP_GRASP"/>
    <property type="match status" value="1"/>
</dbReference>
<dbReference type="Pfam" id="PF02785">
    <property type="entry name" value="Biotin_carb_C"/>
    <property type="match status" value="1"/>
</dbReference>
<dbReference type="InterPro" id="IPR003778">
    <property type="entry name" value="CT_A_B"/>
</dbReference>
<keyword evidence="4 12" id="KW-0378">Hydrolase</keyword>
<dbReference type="SUPFAM" id="SSF56059">
    <property type="entry name" value="Glutathione synthetase ATP-binding domain-like"/>
    <property type="match status" value="1"/>
</dbReference>
<dbReference type="InterPro" id="IPR029000">
    <property type="entry name" value="Cyclophilin-like_dom_sf"/>
</dbReference>
<dbReference type="SMART" id="SM00796">
    <property type="entry name" value="AHS1"/>
    <property type="match status" value="1"/>
</dbReference>
<keyword evidence="6" id="KW-0092">Biotin</keyword>
<comment type="caution">
    <text evidence="12">The sequence shown here is derived from an EMBL/GenBank/DDBJ whole genome shotgun (WGS) entry which is preliminary data.</text>
</comment>
<protein>
    <submittedName>
        <fullName evidence="12">Allophanate hydrolase subunit 2-domain-containing protein</fullName>
    </submittedName>
</protein>
<organism evidence="12 13">
    <name type="scientific">Dunaliella salina</name>
    <name type="common">Green alga</name>
    <name type="synonym">Protococcus salinus</name>
    <dbReference type="NCBI Taxonomy" id="3046"/>
    <lineage>
        <taxon>Eukaryota</taxon>
        <taxon>Viridiplantae</taxon>
        <taxon>Chlorophyta</taxon>
        <taxon>core chlorophytes</taxon>
        <taxon>Chlorophyceae</taxon>
        <taxon>CS clade</taxon>
        <taxon>Chlamydomonadales</taxon>
        <taxon>Dunaliellaceae</taxon>
        <taxon>Dunaliella</taxon>
    </lineage>
</organism>
<reference evidence="12" key="1">
    <citation type="submission" date="2017-08" db="EMBL/GenBank/DDBJ databases">
        <authorList>
            <person name="Polle J.E."/>
            <person name="Barry K."/>
            <person name="Cushman J."/>
            <person name="Schmutz J."/>
            <person name="Tran D."/>
            <person name="Hathwaick L.T."/>
            <person name="Yim W.C."/>
            <person name="Jenkins J."/>
            <person name="Mckie-Krisberg Z.M."/>
            <person name="Prochnik S."/>
            <person name="Lindquist E."/>
            <person name="Dockter R.B."/>
            <person name="Adam C."/>
            <person name="Molina H."/>
            <person name="Bunkerborg J."/>
            <person name="Jin E."/>
            <person name="Buchheim M."/>
            <person name="Magnuson J."/>
        </authorList>
    </citation>
    <scope>NUCLEOTIDE SEQUENCE</scope>
    <source>
        <strain evidence="12">CCAP 19/18</strain>
    </source>
</reference>
<dbReference type="Gene3D" id="2.40.50.100">
    <property type="match status" value="1"/>
</dbReference>
<keyword evidence="2" id="KW-0436">Ligase</keyword>
<dbReference type="Pfam" id="PF00289">
    <property type="entry name" value="Biotin_carb_N"/>
    <property type="match status" value="1"/>
</dbReference>
<keyword evidence="5 7" id="KW-0067">ATP-binding</keyword>
<dbReference type="EMBL" id="MU069727">
    <property type="protein sequence ID" value="KAF5834986.1"/>
    <property type="molecule type" value="Genomic_DNA"/>
</dbReference>
<dbReference type="SUPFAM" id="SSF50891">
    <property type="entry name" value="Cyclophilin-like"/>
    <property type="match status" value="2"/>
</dbReference>
<dbReference type="PROSITE" id="PS00867">
    <property type="entry name" value="CPSASE_2"/>
    <property type="match status" value="1"/>
</dbReference>
<dbReference type="PANTHER" id="PTHR18866">
    <property type="entry name" value="CARBOXYLASE:PYRUVATE/ACETYL-COA/PROPIONYL-COA CARBOXYLASE"/>
    <property type="match status" value="1"/>
</dbReference>
<evidence type="ECO:0000259" key="11">
    <source>
        <dbReference type="PROSITE" id="PS50979"/>
    </source>
</evidence>
<dbReference type="InterPro" id="IPR001882">
    <property type="entry name" value="Biotin_BS"/>
</dbReference>
<dbReference type="SMART" id="SM00797">
    <property type="entry name" value="AHS2"/>
    <property type="match status" value="1"/>
</dbReference>
<dbReference type="InterPro" id="IPR005479">
    <property type="entry name" value="CPAse_ATP-bd"/>
</dbReference>
<dbReference type="InterPro" id="IPR011053">
    <property type="entry name" value="Single_hybrid_motif"/>
</dbReference>
<dbReference type="SUPFAM" id="SSF51230">
    <property type="entry name" value="Single hybrid motif"/>
    <property type="match status" value="1"/>
</dbReference>
<evidence type="ECO:0000256" key="3">
    <source>
        <dbReference type="ARBA" id="ARBA00022741"/>
    </source>
</evidence>
<dbReference type="PANTHER" id="PTHR18866:SF128">
    <property type="entry name" value="UREA AMIDOLYASE"/>
    <property type="match status" value="1"/>
</dbReference>
<dbReference type="Proteomes" id="UP000815325">
    <property type="component" value="Unassembled WGS sequence"/>
</dbReference>
<comment type="cofactor">
    <cofactor evidence="1">
        <name>biotin</name>
        <dbReference type="ChEBI" id="CHEBI:57586"/>
    </cofactor>
</comment>
<dbReference type="InterPro" id="IPR011764">
    <property type="entry name" value="Biotin_carboxylation_dom"/>
</dbReference>
<dbReference type="InterPro" id="IPR000089">
    <property type="entry name" value="Biotin_lipoyl"/>
</dbReference>
<dbReference type="Gene3D" id="3.30.1360.40">
    <property type="match status" value="1"/>
</dbReference>
<evidence type="ECO:0000256" key="8">
    <source>
        <dbReference type="SAM" id="MobiDB-lite"/>
    </source>
</evidence>
<dbReference type="InterPro" id="IPR011761">
    <property type="entry name" value="ATP-grasp"/>
</dbReference>
<dbReference type="NCBIfam" id="TIGR02712">
    <property type="entry name" value="urea_carbox"/>
    <property type="match status" value="1"/>
</dbReference>
<dbReference type="SUPFAM" id="SSF51246">
    <property type="entry name" value="Rudiment single hybrid motif"/>
    <property type="match status" value="1"/>
</dbReference>
<evidence type="ECO:0000313" key="12">
    <source>
        <dbReference type="EMBL" id="KAF5834986.1"/>
    </source>
</evidence>
<dbReference type="PROSITE" id="PS00866">
    <property type="entry name" value="CPSASE_1"/>
    <property type="match status" value="1"/>
</dbReference>
<dbReference type="InterPro" id="IPR016185">
    <property type="entry name" value="PreATP-grasp_dom_sf"/>
</dbReference>
<dbReference type="PROSITE" id="PS50979">
    <property type="entry name" value="BC"/>
    <property type="match status" value="1"/>
</dbReference>
<name>A0ABQ7GK41_DUNSA</name>
<feature type="domain" description="Lipoyl-binding" evidence="9">
    <location>
        <begin position="1192"/>
        <end position="1269"/>
    </location>
</feature>